<evidence type="ECO:0000313" key="2">
    <source>
        <dbReference type="EMBL" id="TFB98715.1"/>
    </source>
</evidence>
<protein>
    <submittedName>
        <fullName evidence="2">DUF1622 domain-containing protein</fullName>
    </submittedName>
</protein>
<proteinExistence type="predicted"/>
<dbReference type="RefSeq" id="WP_134454753.1">
    <property type="nucleotide sequence ID" value="NZ_SOFL01000049.1"/>
</dbReference>
<dbReference type="Pfam" id="PF07784">
    <property type="entry name" value="DUF1622"/>
    <property type="match status" value="1"/>
</dbReference>
<dbReference type="AlphaFoldDB" id="A0A4R8W252"/>
<keyword evidence="1" id="KW-1133">Transmembrane helix</keyword>
<name>A0A4R8W252_9MICO</name>
<keyword evidence="3" id="KW-1185">Reference proteome</keyword>
<organism evidence="2 3">
    <name type="scientific">Cryobacterium adonitolivorans</name>
    <dbReference type="NCBI Taxonomy" id="1259189"/>
    <lineage>
        <taxon>Bacteria</taxon>
        <taxon>Bacillati</taxon>
        <taxon>Actinomycetota</taxon>
        <taxon>Actinomycetes</taxon>
        <taxon>Micrococcales</taxon>
        <taxon>Microbacteriaceae</taxon>
        <taxon>Cryobacterium</taxon>
    </lineage>
</organism>
<feature type="transmembrane region" description="Helical" evidence="1">
    <location>
        <begin position="54"/>
        <end position="76"/>
    </location>
</feature>
<comment type="caution">
    <text evidence="2">The sequence shown here is derived from an EMBL/GenBank/DDBJ whole genome shotgun (WGS) entry which is preliminary data.</text>
</comment>
<reference evidence="2 3" key="1">
    <citation type="submission" date="2019-03" db="EMBL/GenBank/DDBJ databases">
        <title>Genomics of glacier-inhabiting Cryobacterium strains.</title>
        <authorList>
            <person name="Liu Q."/>
            <person name="Xin Y.-H."/>
        </authorList>
    </citation>
    <scope>NUCLEOTIDE SEQUENCE [LARGE SCALE GENOMIC DNA]</scope>
    <source>
        <strain evidence="2 3">RHLS22-1</strain>
    </source>
</reference>
<sequence length="129" mass="13732">MTFEAVVEAAVRVVEVVGAGIMVFGGLAALLAGIPRALRADTRPTAYQSMRRELGRAILLGLEVLIVADIIRTIVVEPTVESVLVLGAIVIIRVLLSFSLEVEMDGVWPWARWRMTGKTGAPGAPGAPQ</sequence>
<dbReference type="InterPro" id="IPR012427">
    <property type="entry name" value="DUF1622"/>
</dbReference>
<feature type="transmembrane region" description="Helical" evidence="1">
    <location>
        <begin position="82"/>
        <end position="102"/>
    </location>
</feature>
<dbReference type="Proteomes" id="UP000297907">
    <property type="component" value="Unassembled WGS sequence"/>
</dbReference>
<dbReference type="PANTHER" id="PTHR38468:SF1">
    <property type="entry name" value="SLL0939 PROTEIN"/>
    <property type="match status" value="1"/>
</dbReference>
<evidence type="ECO:0000256" key="1">
    <source>
        <dbReference type="SAM" id="Phobius"/>
    </source>
</evidence>
<dbReference type="OrthoDB" id="9812897at2"/>
<evidence type="ECO:0000313" key="3">
    <source>
        <dbReference type="Proteomes" id="UP000297907"/>
    </source>
</evidence>
<keyword evidence="1" id="KW-0472">Membrane</keyword>
<keyword evidence="1" id="KW-0812">Transmembrane</keyword>
<accession>A0A4R8W252</accession>
<feature type="transmembrane region" description="Helical" evidence="1">
    <location>
        <begin position="16"/>
        <end position="34"/>
    </location>
</feature>
<dbReference type="PANTHER" id="PTHR38468">
    <property type="entry name" value="SLL0939 PROTEIN"/>
    <property type="match status" value="1"/>
</dbReference>
<gene>
    <name evidence="2" type="ORF">E3O42_15225</name>
</gene>
<dbReference type="EMBL" id="SOFL01000049">
    <property type="protein sequence ID" value="TFB98715.1"/>
    <property type="molecule type" value="Genomic_DNA"/>
</dbReference>